<reference evidence="2" key="1">
    <citation type="journal article" date="2007" name="Nature">
        <title>The grapevine genome sequence suggests ancestral hexaploidization in major angiosperm phyla.</title>
        <authorList>
            <consortium name="The French-Italian Public Consortium for Grapevine Genome Characterization."/>
            <person name="Jaillon O."/>
            <person name="Aury J.-M."/>
            <person name="Noel B."/>
            <person name="Policriti A."/>
            <person name="Clepet C."/>
            <person name="Casagrande A."/>
            <person name="Choisne N."/>
            <person name="Aubourg S."/>
            <person name="Vitulo N."/>
            <person name="Jubin C."/>
            <person name="Vezzi A."/>
            <person name="Legeai F."/>
            <person name="Hugueney P."/>
            <person name="Dasilva C."/>
            <person name="Horner D."/>
            <person name="Mica E."/>
            <person name="Jublot D."/>
            <person name="Poulain J."/>
            <person name="Bruyere C."/>
            <person name="Billault A."/>
            <person name="Segurens B."/>
            <person name="Gouyvenoux M."/>
            <person name="Ugarte E."/>
            <person name="Cattonaro F."/>
            <person name="Anthouard V."/>
            <person name="Vico V."/>
            <person name="Del Fabbro C."/>
            <person name="Alaux M."/>
            <person name="Di Gaspero G."/>
            <person name="Dumas V."/>
            <person name="Felice N."/>
            <person name="Paillard S."/>
            <person name="Juman I."/>
            <person name="Moroldo M."/>
            <person name="Scalabrin S."/>
            <person name="Canaguier A."/>
            <person name="Le Clainche I."/>
            <person name="Malacrida G."/>
            <person name="Durand E."/>
            <person name="Pesole G."/>
            <person name="Laucou V."/>
            <person name="Chatelet P."/>
            <person name="Merdinoglu D."/>
            <person name="Delledonne M."/>
            <person name="Pezzotti M."/>
            <person name="Lecharny A."/>
            <person name="Scarpelli C."/>
            <person name="Artiguenave F."/>
            <person name="Pe M.E."/>
            <person name="Valle G."/>
            <person name="Morgante M."/>
            <person name="Caboche M."/>
            <person name="Adam-Blondon A.-F."/>
            <person name="Weissenbach J."/>
            <person name="Quetier F."/>
            <person name="Wincker P."/>
        </authorList>
    </citation>
    <scope>NUCLEOTIDE SEQUENCE [LARGE SCALE GENOMIC DNA]</scope>
    <source>
        <strain evidence="2">cv. Pinot noir / PN40024</strain>
    </source>
</reference>
<dbReference type="InParanoid" id="F6HWI7"/>
<gene>
    <name evidence="1" type="ordered locus">VIT_07s0141g00670</name>
</gene>
<organism evidence="1 2">
    <name type="scientific">Vitis vinifera</name>
    <name type="common">Grape</name>
    <dbReference type="NCBI Taxonomy" id="29760"/>
    <lineage>
        <taxon>Eukaryota</taxon>
        <taxon>Viridiplantae</taxon>
        <taxon>Streptophyta</taxon>
        <taxon>Embryophyta</taxon>
        <taxon>Tracheophyta</taxon>
        <taxon>Spermatophyta</taxon>
        <taxon>Magnoliopsida</taxon>
        <taxon>eudicotyledons</taxon>
        <taxon>Gunneridae</taxon>
        <taxon>Pentapetalae</taxon>
        <taxon>rosids</taxon>
        <taxon>Vitales</taxon>
        <taxon>Vitaceae</taxon>
        <taxon>Viteae</taxon>
        <taxon>Vitis</taxon>
    </lineage>
</organism>
<name>F6HWI7_VITVI</name>
<protein>
    <submittedName>
        <fullName evidence="1">Uncharacterized protein</fullName>
    </submittedName>
</protein>
<dbReference type="EMBL" id="FN596270">
    <property type="protein sequence ID" value="CCB59051.1"/>
    <property type="molecule type" value="Genomic_DNA"/>
</dbReference>
<dbReference type="AlphaFoldDB" id="F6HWI7"/>
<keyword evidence="2" id="KW-1185">Reference proteome</keyword>
<sequence length="56" mass="6390">MTWNCSVPPSRWHCTTVKISISSSCHIDKKMNEYLAKAWDSSFKVLFGTGNPSWEP</sequence>
<dbReference type="HOGENOM" id="CLU_3018211_0_0_1"/>
<evidence type="ECO:0000313" key="2">
    <source>
        <dbReference type="Proteomes" id="UP000009183"/>
    </source>
</evidence>
<dbReference type="Proteomes" id="UP000009183">
    <property type="component" value="Chromosome 7, unordered"/>
</dbReference>
<dbReference type="PaxDb" id="29760-VIT_07s0141g00670.t01"/>
<evidence type="ECO:0000313" key="1">
    <source>
        <dbReference type="EMBL" id="CCB59051.1"/>
    </source>
</evidence>
<accession>F6HWI7</accession>
<proteinExistence type="predicted"/>